<feature type="region of interest" description="Disordered" evidence="1">
    <location>
        <begin position="1"/>
        <end position="40"/>
    </location>
</feature>
<organism evidence="2 3">
    <name type="scientific">Penicillium hetheringtonii</name>
    <dbReference type="NCBI Taxonomy" id="911720"/>
    <lineage>
        <taxon>Eukaryota</taxon>
        <taxon>Fungi</taxon>
        <taxon>Dikarya</taxon>
        <taxon>Ascomycota</taxon>
        <taxon>Pezizomycotina</taxon>
        <taxon>Eurotiomycetes</taxon>
        <taxon>Eurotiomycetidae</taxon>
        <taxon>Eurotiales</taxon>
        <taxon>Aspergillaceae</taxon>
        <taxon>Penicillium</taxon>
    </lineage>
</organism>
<name>A0AAD6DJS0_9EURO</name>
<dbReference type="Proteomes" id="UP001216150">
    <property type="component" value="Unassembled WGS sequence"/>
</dbReference>
<accession>A0AAD6DJS0</accession>
<comment type="caution">
    <text evidence="2">The sequence shown here is derived from an EMBL/GenBank/DDBJ whole genome shotgun (WGS) entry which is preliminary data.</text>
</comment>
<evidence type="ECO:0000313" key="2">
    <source>
        <dbReference type="EMBL" id="KAJ5586263.1"/>
    </source>
</evidence>
<evidence type="ECO:0000256" key="1">
    <source>
        <dbReference type="SAM" id="MobiDB-lite"/>
    </source>
</evidence>
<protein>
    <submittedName>
        <fullName evidence="2">Uncharacterized protein</fullName>
    </submittedName>
</protein>
<dbReference type="PANTHER" id="PTHR38887:SF1">
    <property type="entry name" value="RAS MODIFICATION PROTEIN ERF4"/>
    <property type="match status" value="1"/>
</dbReference>
<gene>
    <name evidence="2" type="ORF">N7450_006050</name>
</gene>
<proteinExistence type="predicted"/>
<dbReference type="AlphaFoldDB" id="A0AAD6DJS0"/>
<dbReference type="EMBL" id="JAQJAC010000004">
    <property type="protein sequence ID" value="KAJ5586263.1"/>
    <property type="molecule type" value="Genomic_DNA"/>
</dbReference>
<dbReference type="PANTHER" id="PTHR38887">
    <property type="entry name" value="CHROMOSOME 21, WHOLE GENOME SHOTGUN SEQUENCE"/>
    <property type="match status" value="1"/>
</dbReference>
<feature type="compositionally biased region" description="Basic and acidic residues" evidence="1">
    <location>
        <begin position="11"/>
        <end position="23"/>
    </location>
</feature>
<evidence type="ECO:0000313" key="3">
    <source>
        <dbReference type="Proteomes" id="UP001216150"/>
    </source>
</evidence>
<dbReference type="InterPro" id="IPR053221">
    <property type="entry name" value="Burnettramic_acid_biosynth"/>
</dbReference>
<reference evidence="2 3" key="1">
    <citation type="journal article" date="2023" name="IMA Fungus">
        <title>Comparative genomic study of the Penicillium genus elucidates a diverse pangenome and 15 lateral gene transfer events.</title>
        <authorList>
            <person name="Petersen C."/>
            <person name="Sorensen T."/>
            <person name="Nielsen M.R."/>
            <person name="Sondergaard T.E."/>
            <person name="Sorensen J.L."/>
            <person name="Fitzpatrick D.A."/>
            <person name="Frisvad J.C."/>
            <person name="Nielsen K.L."/>
        </authorList>
    </citation>
    <scope>NUCLEOTIDE SEQUENCE [LARGE SCALE GENOMIC DNA]</scope>
    <source>
        <strain evidence="2 3">IBT 29057</strain>
    </source>
</reference>
<keyword evidence="3" id="KW-1185">Reference proteome</keyword>
<sequence>MVRIGDAPVGELKEKHEKDESKAAEAGYGSETDSPNSDECEVYDQDETEWDLDGNVVANCGISQEVFLQFHTDWEKASKIDVIYMVANVVGFVPTLTAQIISPIVGTAAGTARELQSRSRRNTFLDKFNEDVLMPRGLFGMIMAFKQSITDEQQGPLQRLSKTMGRTIFTTKKLSVNEAAERYSNPEAHISKTRQKLSNIRLTVDALMDKLSYRKPLS</sequence>